<evidence type="ECO:0000256" key="1">
    <source>
        <dbReference type="SAM" id="MobiDB-lite"/>
    </source>
</evidence>
<protein>
    <submittedName>
        <fullName evidence="2">E3 ubiquitin-protein ligase BRE1-like 2</fullName>
    </submittedName>
</protein>
<gene>
    <name evidence="2" type="ORF">ZEAMMB73_Zm00001d029490</name>
</gene>
<proteinExistence type="predicted"/>
<feature type="compositionally biased region" description="Basic and acidic residues" evidence="1">
    <location>
        <begin position="139"/>
        <end position="149"/>
    </location>
</feature>
<feature type="non-terminal residue" evidence="2">
    <location>
        <position position="1"/>
    </location>
</feature>
<name>A0A1D6K5K9_MAIZE</name>
<sequence>QQEISAGHPQFIFPTPRPRPDRTPAAPPPASTSPVHRAPEVGAIRRRHISVLFGADWGSAARSSIPPPVFAAARQIPRRDGRVLTLHHATPPSSSPRDCRATIGGAAIAQSTVAACSCDTLTRSAATSISSSSTLLGGDGRKDLCEGERKGRKGDRTGGGARLLTTYSSQPGTVDFSCSV</sequence>
<feature type="region of interest" description="Disordered" evidence="1">
    <location>
        <begin position="1"/>
        <end position="41"/>
    </location>
</feature>
<evidence type="ECO:0000313" key="2">
    <source>
        <dbReference type="EMBL" id="ONL98843.1"/>
    </source>
</evidence>
<dbReference type="PaxDb" id="4577-GRMZM2G341269_P01"/>
<organism evidence="2">
    <name type="scientific">Zea mays</name>
    <name type="common">Maize</name>
    <dbReference type="NCBI Taxonomy" id="4577"/>
    <lineage>
        <taxon>Eukaryota</taxon>
        <taxon>Viridiplantae</taxon>
        <taxon>Streptophyta</taxon>
        <taxon>Embryophyta</taxon>
        <taxon>Tracheophyta</taxon>
        <taxon>Spermatophyta</taxon>
        <taxon>Magnoliopsida</taxon>
        <taxon>Liliopsida</taxon>
        <taxon>Poales</taxon>
        <taxon>Poaceae</taxon>
        <taxon>PACMAD clade</taxon>
        <taxon>Panicoideae</taxon>
        <taxon>Andropogonodae</taxon>
        <taxon>Andropogoneae</taxon>
        <taxon>Tripsacinae</taxon>
        <taxon>Zea</taxon>
    </lineage>
</organism>
<reference evidence="2" key="1">
    <citation type="submission" date="2015-12" db="EMBL/GenBank/DDBJ databases">
        <title>Update maize B73 reference genome by single molecule sequencing technologies.</title>
        <authorList>
            <consortium name="Maize Genome Sequencing Project"/>
            <person name="Ware D."/>
        </authorList>
    </citation>
    <scope>NUCLEOTIDE SEQUENCE [LARGE SCALE GENOMIC DNA]</scope>
    <source>
        <tissue evidence="2">Seedling</tissue>
    </source>
</reference>
<dbReference type="AlphaFoldDB" id="A0A1D6K5K9"/>
<dbReference type="EMBL" id="CM007647">
    <property type="protein sequence ID" value="ONL98843.1"/>
    <property type="molecule type" value="Genomic_DNA"/>
</dbReference>
<accession>A0A1D6K5K9</accession>
<feature type="region of interest" description="Disordered" evidence="1">
    <location>
        <begin position="135"/>
        <end position="164"/>
    </location>
</feature>